<dbReference type="Pfam" id="PF05227">
    <property type="entry name" value="CHASE3"/>
    <property type="match status" value="1"/>
</dbReference>
<feature type="domain" description="HAMP" evidence="14">
    <location>
        <begin position="243"/>
        <end position="295"/>
    </location>
</feature>
<dbReference type="Gene3D" id="6.10.340.10">
    <property type="match status" value="1"/>
</dbReference>
<dbReference type="SMART" id="SM00387">
    <property type="entry name" value="HATPase_c"/>
    <property type="match status" value="1"/>
</dbReference>
<dbReference type="Pfam" id="PF00672">
    <property type="entry name" value="HAMP"/>
    <property type="match status" value="1"/>
</dbReference>
<feature type="compositionally biased region" description="Gly residues" evidence="11">
    <location>
        <begin position="628"/>
        <end position="641"/>
    </location>
</feature>
<keyword evidence="9" id="KW-0902">Two-component regulatory system</keyword>
<dbReference type="InterPro" id="IPR005467">
    <property type="entry name" value="His_kinase_dom"/>
</dbReference>
<dbReference type="EMBL" id="JAAXPG010000031">
    <property type="protein sequence ID" value="NKZ01112.1"/>
    <property type="molecule type" value="Genomic_DNA"/>
</dbReference>
<dbReference type="SMART" id="SM00304">
    <property type="entry name" value="HAMP"/>
    <property type="match status" value="1"/>
</dbReference>
<keyword evidence="4" id="KW-0597">Phosphoprotein</keyword>
<dbReference type="Gene3D" id="3.30.565.10">
    <property type="entry name" value="Histidine kinase-like ATPase, C-terminal domain"/>
    <property type="match status" value="1"/>
</dbReference>
<evidence type="ECO:0000313" key="16">
    <source>
        <dbReference type="Proteomes" id="UP000553209"/>
    </source>
</evidence>
<dbReference type="PRINTS" id="PR00344">
    <property type="entry name" value="BCTRLSENSOR"/>
</dbReference>
<feature type="region of interest" description="Disordered" evidence="11">
    <location>
        <begin position="1"/>
        <end position="39"/>
    </location>
</feature>
<feature type="domain" description="Histidine kinase" evidence="13">
    <location>
        <begin position="331"/>
        <end position="558"/>
    </location>
</feature>
<sequence>METEESGSTPDVGVRGGASIGGTHFVNGTNHEGKRSAHQSWSLRRRVTSLLAVVAVVLVVAVSVITLAAFQARESLALQVDSLTPAVSAVEQTHSAYLTQDHALRGYILTQDREFLQPYVESQLTLTENQAVLAQLAEDNPEVATNVDDLLAAGRVWTEEFAEPALEQVSRGQEVTQEELRRGRILFLELSRISDATTSQLEAEIKEARDGLTLATQQVVALLVLVGLVVVFLSVFLWVMLQQWVLRPLEELAGHMRQVSEGYYAHRISLHGPPEIVRLGQDVDAMRERIVQDLDEVASARRKLQEQSVLMENQTEELRRSNLELEQFAYVASHDLQEPLRKVASFCQLLQRRYQGQLDERADSYIDFAVEGAKRMQTLINDLLAFSRVGRVRNFAPVALDDALDDALSSLSTRLEEADAEVTRDPMPTVQGDRTLLTQVFFNLVGNAVKFRGEEDPRVHISVERRGDEWVFCCSDNGIGIEPQYAERIFVIFQRLHTRDKYTGTGIGLAMCKKIVEFHGGRIWLETDPPTAEESETSGDRDSGRTGTRICWSLPADPAEDEDPAPDRGTAEPIAVDSGDEGTEDAETTPEDSAPTAARQPTGTDNPGEDGAEPGDRPGGVRSAQPDTGGGTVPPGHGAGP</sequence>
<evidence type="ECO:0000256" key="7">
    <source>
        <dbReference type="ARBA" id="ARBA00022777"/>
    </source>
</evidence>
<dbReference type="CDD" id="cd00082">
    <property type="entry name" value="HisKA"/>
    <property type="match status" value="1"/>
</dbReference>
<evidence type="ECO:0000256" key="6">
    <source>
        <dbReference type="ARBA" id="ARBA00022692"/>
    </source>
</evidence>
<dbReference type="GO" id="GO:0005886">
    <property type="term" value="C:plasma membrane"/>
    <property type="evidence" value="ECO:0007669"/>
    <property type="project" value="UniProtKB-SubCell"/>
</dbReference>
<comment type="subcellular location">
    <subcellularLocation>
        <location evidence="2">Cell membrane</location>
    </subcellularLocation>
</comment>
<evidence type="ECO:0000256" key="8">
    <source>
        <dbReference type="ARBA" id="ARBA00022989"/>
    </source>
</evidence>
<evidence type="ECO:0000259" key="14">
    <source>
        <dbReference type="PROSITE" id="PS50885"/>
    </source>
</evidence>
<evidence type="ECO:0000256" key="2">
    <source>
        <dbReference type="ARBA" id="ARBA00004236"/>
    </source>
</evidence>
<name>A0A7X6RTB9_9ACTN</name>
<accession>A0A7X6RTB9</accession>
<dbReference type="InterPro" id="IPR003594">
    <property type="entry name" value="HATPase_dom"/>
</dbReference>
<gene>
    <name evidence="15" type="ORF">HGB44_26090</name>
</gene>
<dbReference type="InterPro" id="IPR036097">
    <property type="entry name" value="HisK_dim/P_sf"/>
</dbReference>
<dbReference type="InterPro" id="IPR004358">
    <property type="entry name" value="Sig_transdc_His_kin-like_C"/>
</dbReference>
<dbReference type="PANTHER" id="PTHR43304">
    <property type="entry name" value="PHYTOCHROME-LIKE PROTEIN CPH1"/>
    <property type="match status" value="1"/>
</dbReference>
<evidence type="ECO:0000256" key="9">
    <source>
        <dbReference type="ARBA" id="ARBA00023012"/>
    </source>
</evidence>
<dbReference type="Proteomes" id="UP000553209">
    <property type="component" value="Unassembled WGS sequence"/>
</dbReference>
<evidence type="ECO:0000259" key="13">
    <source>
        <dbReference type="PROSITE" id="PS50109"/>
    </source>
</evidence>
<dbReference type="InterPro" id="IPR003661">
    <property type="entry name" value="HisK_dim/P_dom"/>
</dbReference>
<dbReference type="SMART" id="SM00388">
    <property type="entry name" value="HisKA"/>
    <property type="match status" value="1"/>
</dbReference>
<dbReference type="InterPro" id="IPR007891">
    <property type="entry name" value="CHASE3"/>
</dbReference>
<dbReference type="EC" id="2.7.13.3" evidence="3"/>
<evidence type="ECO:0000256" key="1">
    <source>
        <dbReference type="ARBA" id="ARBA00000085"/>
    </source>
</evidence>
<dbReference type="InterPro" id="IPR036890">
    <property type="entry name" value="HATPase_C_sf"/>
</dbReference>
<dbReference type="PANTHER" id="PTHR43304:SF1">
    <property type="entry name" value="PAC DOMAIN-CONTAINING PROTEIN"/>
    <property type="match status" value="1"/>
</dbReference>
<feature type="transmembrane region" description="Helical" evidence="12">
    <location>
        <begin position="50"/>
        <end position="70"/>
    </location>
</feature>
<evidence type="ECO:0000256" key="12">
    <source>
        <dbReference type="SAM" id="Phobius"/>
    </source>
</evidence>
<keyword evidence="16" id="KW-1185">Reference proteome</keyword>
<dbReference type="FunFam" id="3.30.565.10:FF:000006">
    <property type="entry name" value="Sensor histidine kinase WalK"/>
    <property type="match status" value="1"/>
</dbReference>
<dbReference type="CDD" id="cd06225">
    <property type="entry name" value="HAMP"/>
    <property type="match status" value="1"/>
</dbReference>
<evidence type="ECO:0000256" key="10">
    <source>
        <dbReference type="SAM" id="Coils"/>
    </source>
</evidence>
<feature type="coiled-coil region" evidence="10">
    <location>
        <begin position="287"/>
        <end position="324"/>
    </location>
</feature>
<dbReference type="RefSeq" id="WP_082768365.1">
    <property type="nucleotide sequence ID" value="NZ_JAAXPG010000031.1"/>
</dbReference>
<comment type="catalytic activity">
    <reaction evidence="1">
        <text>ATP + protein L-histidine = ADP + protein N-phospho-L-histidine.</text>
        <dbReference type="EC" id="2.7.13.3"/>
    </reaction>
</comment>
<keyword evidence="5" id="KW-0808">Transferase</keyword>
<dbReference type="GO" id="GO:0000155">
    <property type="term" value="F:phosphorelay sensor kinase activity"/>
    <property type="evidence" value="ECO:0007669"/>
    <property type="project" value="InterPro"/>
</dbReference>
<evidence type="ECO:0000313" key="15">
    <source>
        <dbReference type="EMBL" id="NKZ01112.1"/>
    </source>
</evidence>
<dbReference type="AlphaFoldDB" id="A0A7X6RTB9"/>
<dbReference type="Gene3D" id="1.10.287.130">
    <property type="match status" value="1"/>
</dbReference>
<keyword evidence="12" id="KW-0472">Membrane</keyword>
<evidence type="ECO:0000256" key="11">
    <source>
        <dbReference type="SAM" id="MobiDB-lite"/>
    </source>
</evidence>
<keyword evidence="8 12" id="KW-1133">Transmembrane helix</keyword>
<dbReference type="InterPro" id="IPR003660">
    <property type="entry name" value="HAMP_dom"/>
</dbReference>
<feature type="transmembrane region" description="Helical" evidence="12">
    <location>
        <begin position="219"/>
        <end position="241"/>
    </location>
</feature>
<dbReference type="InterPro" id="IPR052162">
    <property type="entry name" value="Sensor_kinase/Photoreceptor"/>
</dbReference>
<dbReference type="SUPFAM" id="SSF47384">
    <property type="entry name" value="Homodimeric domain of signal transducing histidine kinase"/>
    <property type="match status" value="1"/>
</dbReference>
<dbReference type="PROSITE" id="PS50885">
    <property type="entry name" value="HAMP"/>
    <property type="match status" value="1"/>
</dbReference>
<keyword evidence="10" id="KW-0175">Coiled coil</keyword>
<keyword evidence="6 12" id="KW-0812">Transmembrane</keyword>
<evidence type="ECO:0000256" key="5">
    <source>
        <dbReference type="ARBA" id="ARBA00022679"/>
    </source>
</evidence>
<keyword evidence="7" id="KW-0418">Kinase</keyword>
<comment type="caution">
    <text evidence="15">The sequence shown here is derived from an EMBL/GenBank/DDBJ whole genome shotgun (WGS) entry which is preliminary data.</text>
</comment>
<feature type="region of interest" description="Disordered" evidence="11">
    <location>
        <begin position="526"/>
        <end position="641"/>
    </location>
</feature>
<dbReference type="Pfam" id="PF02518">
    <property type="entry name" value="HATPase_c"/>
    <property type="match status" value="1"/>
</dbReference>
<proteinExistence type="predicted"/>
<evidence type="ECO:0000256" key="3">
    <source>
        <dbReference type="ARBA" id="ARBA00012438"/>
    </source>
</evidence>
<dbReference type="SUPFAM" id="SSF55874">
    <property type="entry name" value="ATPase domain of HSP90 chaperone/DNA topoisomerase II/histidine kinase"/>
    <property type="match status" value="1"/>
</dbReference>
<organism evidence="15 16">
    <name type="scientific">Nocardiopsis alborubida</name>
    <dbReference type="NCBI Taxonomy" id="146802"/>
    <lineage>
        <taxon>Bacteria</taxon>
        <taxon>Bacillati</taxon>
        <taxon>Actinomycetota</taxon>
        <taxon>Actinomycetes</taxon>
        <taxon>Streptosporangiales</taxon>
        <taxon>Nocardiopsidaceae</taxon>
        <taxon>Nocardiopsis</taxon>
    </lineage>
</organism>
<dbReference type="PROSITE" id="PS50109">
    <property type="entry name" value="HIS_KIN"/>
    <property type="match status" value="1"/>
</dbReference>
<dbReference type="Pfam" id="PF00512">
    <property type="entry name" value="HisKA"/>
    <property type="match status" value="1"/>
</dbReference>
<evidence type="ECO:0000256" key="4">
    <source>
        <dbReference type="ARBA" id="ARBA00022553"/>
    </source>
</evidence>
<feature type="compositionally biased region" description="Acidic residues" evidence="11">
    <location>
        <begin position="578"/>
        <end position="590"/>
    </location>
</feature>
<dbReference type="SUPFAM" id="SSF158472">
    <property type="entry name" value="HAMP domain-like"/>
    <property type="match status" value="1"/>
</dbReference>
<reference evidence="15 16" key="1">
    <citation type="submission" date="2020-04" db="EMBL/GenBank/DDBJ databases">
        <title>MicrobeNet Type strains.</title>
        <authorList>
            <person name="Nicholson A.C."/>
        </authorList>
    </citation>
    <scope>NUCLEOTIDE SEQUENCE [LARGE SCALE GENOMIC DNA]</scope>
    <source>
        <strain evidence="15 16">ATCC 23612</strain>
    </source>
</reference>
<protein>
    <recommendedName>
        <fullName evidence="3">histidine kinase</fullName>
        <ecNumber evidence="3">2.7.13.3</ecNumber>
    </recommendedName>
</protein>